<comment type="caution">
    <text evidence="3">The sequence shown here is derived from an EMBL/GenBank/DDBJ whole genome shotgun (WGS) entry which is preliminary data.</text>
</comment>
<protein>
    <recommendedName>
        <fullName evidence="5">Twitching motility protein PilT</fullName>
    </recommendedName>
</protein>
<proteinExistence type="predicted"/>
<dbReference type="InterPro" id="IPR027798">
    <property type="entry name" value="Ub_Mut7C"/>
</dbReference>
<dbReference type="Proteomes" id="UP000257039">
    <property type="component" value="Unassembled WGS sequence"/>
</dbReference>
<evidence type="ECO:0000313" key="3">
    <source>
        <dbReference type="EMBL" id="RDH46105.1"/>
    </source>
</evidence>
<dbReference type="PANTHER" id="PTHR39081:SF1">
    <property type="entry name" value="MUT7-C RNASE DOMAIN-CONTAINING PROTEIN"/>
    <property type="match status" value="1"/>
</dbReference>
<accession>A0A4P9VR90</accession>
<evidence type="ECO:0000259" key="1">
    <source>
        <dbReference type="Pfam" id="PF01927"/>
    </source>
</evidence>
<evidence type="ECO:0000313" key="4">
    <source>
        <dbReference type="Proteomes" id="UP000257039"/>
    </source>
</evidence>
<dbReference type="Pfam" id="PF01927">
    <property type="entry name" value="Mut7-C"/>
    <property type="match status" value="1"/>
</dbReference>
<reference evidence="3 4" key="1">
    <citation type="submission" date="2017-04" db="EMBL/GenBank/DDBJ databases">
        <title>Draft genome sequence of Zooshikella ganghwensis VG4 isolated from Red Sea sediments.</title>
        <authorList>
            <person name="Rehman Z."/>
            <person name="Alam I."/>
            <person name="Kamau A."/>
            <person name="Bajic V."/>
            <person name="Leiknes T."/>
        </authorList>
    </citation>
    <scope>NUCLEOTIDE SEQUENCE [LARGE SCALE GENOMIC DNA]</scope>
    <source>
        <strain evidence="3 4">VG4</strain>
    </source>
</reference>
<dbReference type="Pfam" id="PF14451">
    <property type="entry name" value="Ub-Mut7C"/>
    <property type="match status" value="1"/>
</dbReference>
<dbReference type="InterPro" id="IPR002782">
    <property type="entry name" value="Mut7-C_RNAse_dom"/>
</dbReference>
<name>A0A4P9VR90_9GAMM</name>
<keyword evidence="4" id="KW-1185">Reference proteome</keyword>
<dbReference type="RefSeq" id="WP_094788917.1">
    <property type="nucleotide sequence ID" value="NZ_NDXW01000001.1"/>
</dbReference>
<organism evidence="3 4">
    <name type="scientific">Zooshikella ganghwensis</name>
    <dbReference type="NCBI Taxonomy" id="202772"/>
    <lineage>
        <taxon>Bacteria</taxon>
        <taxon>Pseudomonadati</taxon>
        <taxon>Pseudomonadota</taxon>
        <taxon>Gammaproteobacteria</taxon>
        <taxon>Oceanospirillales</taxon>
        <taxon>Zooshikellaceae</taxon>
        <taxon>Zooshikella</taxon>
    </lineage>
</organism>
<feature type="domain" description="Mut7-C RNAse" evidence="1">
    <location>
        <begin position="206"/>
        <end position="349"/>
    </location>
</feature>
<feature type="domain" description="Ubiquitin Mut7-C" evidence="2">
    <location>
        <begin position="118"/>
        <end position="187"/>
    </location>
</feature>
<sequence>MTKQLFIAPHTLKKQAKTLIHYWPQTIKTTRAYQLLCNLYGFSSLHQYQKQTKHMVINHYQSQENAAYIAEQFSSLANQLSHLGDISFADAKVVLYKIWPKYISNKTYSASPKEHQCTFFINGELTDFVQQPKISYAFDRFPAIKDSIEAIGIPHTEVGALYVNNQLQPFTYQLNNNDVITLYPVRDVLNQHQATNLPAKPISRPHFILDVHLGRLCNYLRMLGFDTLYWNHDLGDAKLAALAEKEQRIMLSRDLGLLKRSNIKFGRWLRNRKPLLQLKEVSTLYNLKQYIEPFSLCIRCNSKITSVDKTSVKHLVPADVYTSFTTFNQCSHCQQIYWHGSHVDKMKTIIHMLEN</sequence>
<dbReference type="AlphaFoldDB" id="A0A4P9VR90"/>
<dbReference type="PANTHER" id="PTHR39081">
    <property type="entry name" value="MUT7-C DOMAIN-CONTAINING PROTEIN"/>
    <property type="match status" value="1"/>
</dbReference>
<evidence type="ECO:0000259" key="2">
    <source>
        <dbReference type="Pfam" id="PF14451"/>
    </source>
</evidence>
<gene>
    <name evidence="3" type="ORF">B9G39_23110</name>
</gene>
<evidence type="ECO:0008006" key="5">
    <source>
        <dbReference type="Google" id="ProtNLM"/>
    </source>
</evidence>
<dbReference type="EMBL" id="NDXW01000001">
    <property type="protein sequence ID" value="RDH46105.1"/>
    <property type="molecule type" value="Genomic_DNA"/>
</dbReference>